<dbReference type="EMBL" id="VWNA01000001">
    <property type="protein sequence ID" value="MQT13622.1"/>
    <property type="molecule type" value="Genomic_DNA"/>
</dbReference>
<evidence type="ECO:0000259" key="3">
    <source>
        <dbReference type="Pfam" id="PF13406"/>
    </source>
</evidence>
<evidence type="ECO:0000313" key="4">
    <source>
        <dbReference type="EMBL" id="MQT13622.1"/>
    </source>
</evidence>
<dbReference type="RefSeq" id="WP_153482574.1">
    <property type="nucleotide sequence ID" value="NZ_VWNA01000001.1"/>
</dbReference>
<dbReference type="Gene3D" id="1.10.8.350">
    <property type="entry name" value="Bacterial muramidase"/>
    <property type="match status" value="1"/>
</dbReference>
<accession>A0A6A7Y7J4</accession>
<dbReference type="InterPro" id="IPR023346">
    <property type="entry name" value="Lysozyme-like_dom_sf"/>
</dbReference>
<dbReference type="AlphaFoldDB" id="A0A6A7Y7J4"/>
<dbReference type="Gene3D" id="1.10.530.10">
    <property type="match status" value="1"/>
</dbReference>
<dbReference type="InterPro" id="IPR006311">
    <property type="entry name" value="TAT_signal"/>
</dbReference>
<proteinExistence type="predicted"/>
<comment type="caution">
    <text evidence="4">The sequence shown here is derived from an EMBL/GenBank/DDBJ whole genome shotgun (WGS) entry which is preliminary data.</text>
</comment>
<dbReference type="SUPFAM" id="SSF53955">
    <property type="entry name" value="Lysozyme-like"/>
    <property type="match status" value="1"/>
</dbReference>
<dbReference type="Pfam" id="PF13406">
    <property type="entry name" value="SLT_2"/>
    <property type="match status" value="1"/>
</dbReference>
<dbReference type="GO" id="GO:0008933">
    <property type="term" value="F:peptidoglycan lytic transglycosylase activity"/>
    <property type="evidence" value="ECO:0007669"/>
    <property type="project" value="TreeGrafter"/>
</dbReference>
<dbReference type="InterPro" id="IPR043426">
    <property type="entry name" value="MltB-like"/>
</dbReference>
<gene>
    <name evidence="4" type="ORF">F0357_13430</name>
</gene>
<dbReference type="InterPro" id="IPR002477">
    <property type="entry name" value="Peptidoglycan-bd-like"/>
</dbReference>
<evidence type="ECO:0000256" key="1">
    <source>
        <dbReference type="SAM" id="SignalP"/>
    </source>
</evidence>
<dbReference type="Pfam" id="PF01471">
    <property type="entry name" value="PG_binding_1"/>
    <property type="match status" value="1"/>
</dbReference>
<keyword evidence="1" id="KW-0732">Signal</keyword>
<keyword evidence="5" id="KW-1185">Reference proteome</keyword>
<dbReference type="SUPFAM" id="SSF47090">
    <property type="entry name" value="PGBD-like"/>
    <property type="match status" value="1"/>
</dbReference>
<dbReference type="PANTHER" id="PTHR30163:SF8">
    <property type="entry name" value="LYTIC MUREIN TRANSGLYCOSYLASE"/>
    <property type="match status" value="1"/>
</dbReference>
<protein>
    <submittedName>
        <fullName evidence="4">Lytic murein transglycosylase</fullName>
    </submittedName>
</protein>
<dbReference type="InterPro" id="IPR036366">
    <property type="entry name" value="PGBDSf"/>
</dbReference>
<dbReference type="Proteomes" id="UP000332515">
    <property type="component" value="Unassembled WGS sequence"/>
</dbReference>
<dbReference type="InterPro" id="IPR011970">
    <property type="entry name" value="MltB_2"/>
</dbReference>
<evidence type="ECO:0000259" key="2">
    <source>
        <dbReference type="Pfam" id="PF01471"/>
    </source>
</evidence>
<dbReference type="GO" id="GO:0009253">
    <property type="term" value="P:peptidoglycan catabolic process"/>
    <property type="evidence" value="ECO:0007669"/>
    <property type="project" value="TreeGrafter"/>
</dbReference>
<organism evidence="4 5">
    <name type="scientific">Segnochrobactrum spirostomi</name>
    <dbReference type="NCBI Taxonomy" id="2608987"/>
    <lineage>
        <taxon>Bacteria</taxon>
        <taxon>Pseudomonadati</taxon>
        <taxon>Pseudomonadota</taxon>
        <taxon>Alphaproteobacteria</taxon>
        <taxon>Hyphomicrobiales</taxon>
        <taxon>Segnochrobactraceae</taxon>
        <taxon>Segnochrobactrum</taxon>
    </lineage>
</organism>
<feature type="chain" id="PRO_5025381307" evidence="1">
    <location>
        <begin position="35"/>
        <end position="416"/>
    </location>
</feature>
<evidence type="ECO:0000313" key="5">
    <source>
        <dbReference type="Proteomes" id="UP000332515"/>
    </source>
</evidence>
<feature type="signal peptide" evidence="1">
    <location>
        <begin position="1"/>
        <end position="34"/>
    </location>
</feature>
<feature type="domain" description="Transglycosylase SLT" evidence="3">
    <location>
        <begin position="39"/>
        <end position="336"/>
    </location>
</feature>
<dbReference type="CDD" id="cd13399">
    <property type="entry name" value="Slt35-like"/>
    <property type="match status" value="1"/>
</dbReference>
<dbReference type="InterPro" id="IPR036365">
    <property type="entry name" value="PGBD-like_sf"/>
</dbReference>
<sequence>MTVTLGEPFAPTRRALIAGLAGAAALVAAPSVFAADAAFVAWIRQFAAVARANGIPATLYNQAFAGINTPDPDVLRLAAKQPEFTKLVGDYIEGAVTDARIATGRKMMAEYKNALARIYARFGVEPQIVVAIWGIETSYGAVLDNPKIVRSVVRSLATLAYAGGPRADYGRTQLIAALKILQHHDVAPRGLTGSWAGAMGHTQFIPTSFLKYAVDLDGDGKRDIWNSVPDALATTANLLAQNGWQRGETWGYEVVLPRGFNYAYADEKTKRPVGAWAQLGIRRSGGRAFPRPGDEAKLILPTGARGPAFLILGNFDVIKAYNNSTSYALAVGYLADRIVGVPPFQTPWPTDLRPLSTAEVTEMQERLTARGFPTGTTDGKLGPDTRAAVRAYQMSIGWPADGFPTDALLQSLRAPR</sequence>
<name>A0A6A7Y7J4_9HYPH</name>
<reference evidence="4 5" key="1">
    <citation type="submission" date="2019-09" db="EMBL/GenBank/DDBJ databases">
        <title>Segnochrobactrum spirostomi gen. nov., sp. nov., isolated from the ciliate Spirostomum cf. yagiui and description of a novel family, Segnochrobactraceae fam. nov. within the order Rhizobiales of the class Alphaproteobacteria.</title>
        <authorList>
            <person name="Akter S."/>
            <person name="Shazib S.U.A."/>
            <person name="Shin M.K."/>
        </authorList>
    </citation>
    <scope>NUCLEOTIDE SEQUENCE [LARGE SCALE GENOMIC DNA]</scope>
    <source>
        <strain evidence="4 5">Sp-1</strain>
    </source>
</reference>
<dbReference type="PROSITE" id="PS51318">
    <property type="entry name" value="TAT"/>
    <property type="match status" value="1"/>
</dbReference>
<dbReference type="NCBIfam" id="TIGR02283">
    <property type="entry name" value="MltB_2"/>
    <property type="match status" value="1"/>
</dbReference>
<dbReference type="PANTHER" id="PTHR30163">
    <property type="entry name" value="MEMBRANE-BOUND LYTIC MUREIN TRANSGLYCOSYLASE B"/>
    <property type="match status" value="1"/>
</dbReference>
<dbReference type="InterPro" id="IPR031304">
    <property type="entry name" value="SLT_2"/>
</dbReference>
<feature type="domain" description="Peptidoglycan binding-like" evidence="2">
    <location>
        <begin position="358"/>
        <end position="412"/>
    </location>
</feature>
<dbReference type="Gene3D" id="1.10.101.10">
    <property type="entry name" value="PGBD-like superfamily/PGBD"/>
    <property type="match status" value="1"/>
</dbReference>